<dbReference type="InterPro" id="IPR036852">
    <property type="entry name" value="Peptidase_S8/S53_dom_sf"/>
</dbReference>
<dbReference type="SUPFAM" id="SSF52743">
    <property type="entry name" value="Subtilisin-like"/>
    <property type="match status" value="1"/>
</dbReference>
<evidence type="ECO:0000256" key="1">
    <source>
        <dbReference type="ARBA" id="ARBA00022670"/>
    </source>
</evidence>
<dbReference type="STRING" id="5722.A2DHJ8"/>
<dbReference type="VEuPathDB" id="TrichDB:TVAG_365540"/>
<organism evidence="6 7">
    <name type="scientific">Trichomonas vaginalis (strain ATCC PRA-98 / G3)</name>
    <dbReference type="NCBI Taxonomy" id="412133"/>
    <lineage>
        <taxon>Eukaryota</taxon>
        <taxon>Metamonada</taxon>
        <taxon>Parabasalia</taxon>
        <taxon>Trichomonadida</taxon>
        <taxon>Trichomonadidae</taxon>
        <taxon>Trichomonas</taxon>
    </lineage>
</organism>
<gene>
    <name evidence="6" type="ORF">TVAG_365540</name>
</gene>
<feature type="transmembrane region" description="Helical" evidence="4">
    <location>
        <begin position="710"/>
        <end position="730"/>
    </location>
</feature>
<dbReference type="PANTHER" id="PTHR42884:SF14">
    <property type="entry name" value="NEUROENDOCRINE CONVERTASE 1"/>
    <property type="match status" value="1"/>
</dbReference>
<accession>A2DHJ8</accession>
<sequence length="750" mass="84617">MPAWNDGLSGEGNLISFIIPGCNIRNQDLSAKFYRNHSYNFIFNSRDVDFASPKSLLVGTGQVGHAVCSLNQVENLGPAYNSNFSVIIPQNPAKSQFSKIFKQFKYEFEKDDIRVDLIPLFYDSISTLDRIFYYQEPIQEIDYHVEDAAIRGRDYKGTIYVISAPNLRNNSIHFSYISNKAEVIEVSPSTNKGGAHFTAYPSSSTIINVPTAGSMFVSSRMLYPSLQSLNAWETVSPNSNGGNDIHPSVAAGIISLIIEANKNLGYRDVQWILILTATINDPRSFLWTRNAANIYYHPLNGFGRINANLSCLVAKTFKQLPRISSAKSSINRSFNTTKVLEKPLEVEFHIDSDIFFEHAYFSFSIKPFDITMMHIFLRSPNGTTIPILFPRLSEQENAKKILIRGFFGENAKGTWKAIFIDSTYQPHCVENLSLEIFGVKEYPKFIDRIVGEKLHGKNVSFSYNTTGNLLIRAPEFTQCGQNISMSIVYKGMISHHITEVPVMLLSTTSQRAICIGSCPLDGTVTHLMIPCITLDREVLTKIFVEIPELNEYASNSITIFNNRDDRQLNYPPPYSKFTISKETTVRLSVATTSYTVDSGISESMFISLYDIEKQTKIASWMTKNRWNMVFPLPSGIKPSNGLFIITPLYISEPDECSAYIVPVHLVNNSDTLQPFIVNISTSCKIDPDIFTQIIPQPDQQGNIWRKIVDVFVKLLPITILLLLGLILIILTWKTKTRRAPEDLESLYIRS</sequence>
<dbReference type="RefSeq" id="XP_001581032.1">
    <property type="nucleotide sequence ID" value="XM_001580982.1"/>
</dbReference>
<proteinExistence type="predicted"/>
<keyword evidence="7" id="KW-1185">Reference proteome</keyword>
<dbReference type="EMBL" id="DS113201">
    <property type="protein sequence ID" value="EAY20046.1"/>
    <property type="molecule type" value="Genomic_DNA"/>
</dbReference>
<dbReference type="PROSITE" id="PS51829">
    <property type="entry name" value="P_HOMO_B"/>
    <property type="match status" value="1"/>
</dbReference>
<dbReference type="Gene3D" id="3.40.50.200">
    <property type="entry name" value="Peptidase S8/S53 domain"/>
    <property type="match status" value="1"/>
</dbReference>
<keyword evidence="1" id="KW-0645">Protease</keyword>
<dbReference type="OrthoDB" id="300641at2759"/>
<dbReference type="SUPFAM" id="SSF49785">
    <property type="entry name" value="Galactose-binding domain-like"/>
    <property type="match status" value="1"/>
</dbReference>
<evidence type="ECO:0000313" key="6">
    <source>
        <dbReference type="EMBL" id="EAY20046.1"/>
    </source>
</evidence>
<dbReference type="PANTHER" id="PTHR42884">
    <property type="entry name" value="PROPROTEIN CONVERTASE SUBTILISIN/KEXIN-RELATED"/>
    <property type="match status" value="1"/>
</dbReference>
<reference evidence="6" key="2">
    <citation type="journal article" date="2007" name="Science">
        <title>Draft genome sequence of the sexually transmitted pathogen Trichomonas vaginalis.</title>
        <authorList>
            <person name="Carlton J.M."/>
            <person name="Hirt R.P."/>
            <person name="Silva J.C."/>
            <person name="Delcher A.L."/>
            <person name="Schatz M."/>
            <person name="Zhao Q."/>
            <person name="Wortman J.R."/>
            <person name="Bidwell S.L."/>
            <person name="Alsmark U.C.M."/>
            <person name="Besteiro S."/>
            <person name="Sicheritz-Ponten T."/>
            <person name="Noel C.J."/>
            <person name="Dacks J.B."/>
            <person name="Foster P.G."/>
            <person name="Simillion C."/>
            <person name="Van de Peer Y."/>
            <person name="Miranda-Saavedra D."/>
            <person name="Barton G.J."/>
            <person name="Westrop G.D."/>
            <person name="Mueller S."/>
            <person name="Dessi D."/>
            <person name="Fiori P.L."/>
            <person name="Ren Q."/>
            <person name="Paulsen I."/>
            <person name="Zhang H."/>
            <person name="Bastida-Corcuera F.D."/>
            <person name="Simoes-Barbosa A."/>
            <person name="Brown M.T."/>
            <person name="Hayes R.D."/>
            <person name="Mukherjee M."/>
            <person name="Okumura C.Y."/>
            <person name="Schneider R."/>
            <person name="Smith A.J."/>
            <person name="Vanacova S."/>
            <person name="Villalvazo M."/>
            <person name="Haas B.J."/>
            <person name="Pertea M."/>
            <person name="Feldblyum T.V."/>
            <person name="Utterback T.R."/>
            <person name="Shu C.L."/>
            <person name="Osoegawa K."/>
            <person name="de Jong P.J."/>
            <person name="Hrdy I."/>
            <person name="Horvathova L."/>
            <person name="Zubacova Z."/>
            <person name="Dolezal P."/>
            <person name="Malik S.B."/>
            <person name="Logsdon J.M. Jr."/>
            <person name="Henze K."/>
            <person name="Gupta A."/>
            <person name="Wang C.C."/>
            <person name="Dunne R.L."/>
            <person name="Upcroft J.A."/>
            <person name="Upcroft P."/>
            <person name="White O."/>
            <person name="Salzberg S.L."/>
            <person name="Tang P."/>
            <person name="Chiu C.-H."/>
            <person name="Lee Y.-S."/>
            <person name="Embley T.M."/>
            <person name="Coombs G.H."/>
            <person name="Mottram J.C."/>
            <person name="Tachezy J."/>
            <person name="Fraser-Liggett C.M."/>
            <person name="Johnson P.J."/>
        </authorList>
    </citation>
    <scope>NUCLEOTIDE SEQUENCE [LARGE SCALE GENOMIC DNA]</scope>
    <source>
        <strain evidence="6">G3</strain>
    </source>
</reference>
<keyword evidence="2" id="KW-0378">Hydrolase</keyword>
<dbReference type="VEuPathDB" id="TrichDB:TVAGG3_0302470"/>
<dbReference type="InterPro" id="IPR008979">
    <property type="entry name" value="Galactose-bd-like_sf"/>
</dbReference>
<dbReference type="Gene3D" id="2.60.120.260">
    <property type="entry name" value="Galactose-binding domain-like"/>
    <property type="match status" value="1"/>
</dbReference>
<evidence type="ECO:0000256" key="3">
    <source>
        <dbReference type="ARBA" id="ARBA00022825"/>
    </source>
</evidence>
<keyword evidence="4" id="KW-0472">Membrane</keyword>
<reference evidence="6" key="1">
    <citation type="submission" date="2006-10" db="EMBL/GenBank/DDBJ databases">
        <authorList>
            <person name="Amadeo P."/>
            <person name="Zhao Q."/>
            <person name="Wortman J."/>
            <person name="Fraser-Liggett C."/>
            <person name="Carlton J."/>
        </authorList>
    </citation>
    <scope>NUCLEOTIDE SEQUENCE</scope>
    <source>
        <strain evidence="6">G3</strain>
    </source>
</reference>
<dbReference type="GO" id="GO:0004252">
    <property type="term" value="F:serine-type endopeptidase activity"/>
    <property type="evidence" value="ECO:0000318"/>
    <property type="project" value="GO_Central"/>
</dbReference>
<evidence type="ECO:0000256" key="2">
    <source>
        <dbReference type="ARBA" id="ARBA00022801"/>
    </source>
</evidence>
<feature type="domain" description="P/Homo B" evidence="5">
    <location>
        <begin position="312"/>
        <end position="442"/>
    </location>
</feature>
<keyword evidence="4" id="KW-0812">Transmembrane</keyword>
<dbReference type="AlphaFoldDB" id="A2DHJ8"/>
<dbReference type="GO" id="GO:0016020">
    <property type="term" value="C:membrane"/>
    <property type="evidence" value="ECO:0000318"/>
    <property type="project" value="GO_Central"/>
</dbReference>
<dbReference type="SMR" id="A2DHJ8"/>
<dbReference type="InterPro" id="IPR002884">
    <property type="entry name" value="P_dom"/>
</dbReference>
<protein>
    <recommendedName>
        <fullName evidence="5">P/Homo B domain-containing protein</fullName>
    </recommendedName>
</protein>
<keyword evidence="4" id="KW-1133">Transmembrane helix</keyword>
<dbReference type="GO" id="GO:0016485">
    <property type="term" value="P:protein processing"/>
    <property type="evidence" value="ECO:0000318"/>
    <property type="project" value="GO_Central"/>
</dbReference>
<dbReference type="KEGG" id="tva:5465566"/>
<evidence type="ECO:0000259" key="5">
    <source>
        <dbReference type="PROSITE" id="PS51829"/>
    </source>
</evidence>
<dbReference type="InParanoid" id="A2DHJ8"/>
<name>A2DHJ8_TRIV3</name>
<evidence type="ECO:0000313" key="7">
    <source>
        <dbReference type="Proteomes" id="UP000001542"/>
    </source>
</evidence>
<dbReference type="eggNOG" id="KOG3526">
    <property type="taxonomic scope" value="Eukaryota"/>
</dbReference>
<dbReference type="Proteomes" id="UP000001542">
    <property type="component" value="Unassembled WGS sequence"/>
</dbReference>
<evidence type="ECO:0000256" key="4">
    <source>
        <dbReference type="SAM" id="Phobius"/>
    </source>
</evidence>
<keyword evidence="3" id="KW-0720">Serine protease</keyword>